<keyword evidence="1" id="KW-0812">Transmembrane</keyword>
<dbReference type="AlphaFoldDB" id="A0A1L5FAK7"/>
<evidence type="ECO:0000313" key="2">
    <source>
        <dbReference type="EMBL" id="APM40003.1"/>
    </source>
</evidence>
<keyword evidence="1" id="KW-0472">Membrane</keyword>
<organism evidence="2 3">
    <name type="scientific">Clostridium kluyveri</name>
    <dbReference type="NCBI Taxonomy" id="1534"/>
    <lineage>
        <taxon>Bacteria</taxon>
        <taxon>Bacillati</taxon>
        <taxon>Bacillota</taxon>
        <taxon>Clostridia</taxon>
        <taxon>Eubacteriales</taxon>
        <taxon>Clostridiaceae</taxon>
        <taxon>Clostridium</taxon>
    </lineage>
</organism>
<keyword evidence="1" id="KW-1133">Transmembrane helix</keyword>
<dbReference type="EMBL" id="CP018335">
    <property type="protein sequence ID" value="APM40003.1"/>
    <property type="molecule type" value="Genomic_DNA"/>
</dbReference>
<evidence type="ECO:0000256" key="1">
    <source>
        <dbReference type="SAM" id="Phobius"/>
    </source>
</evidence>
<dbReference type="RefSeq" id="WP_073539615.1">
    <property type="nucleotide sequence ID" value="NZ_CP018335.1"/>
</dbReference>
<reference evidence="2 3" key="1">
    <citation type="submission" date="2016-12" db="EMBL/GenBank/DDBJ databases">
        <title>Complete genome sequence of Clostridium kluyveri JZZ isolated from the pit mud of a Chinese flavor liquor-making factory.</title>
        <authorList>
            <person name="Wang Y."/>
        </authorList>
    </citation>
    <scope>NUCLEOTIDE SEQUENCE [LARGE SCALE GENOMIC DNA]</scope>
    <source>
        <strain evidence="2 3">JZZ</strain>
    </source>
</reference>
<name>A0A1L5FAK7_CLOKL</name>
<feature type="transmembrane region" description="Helical" evidence="1">
    <location>
        <begin position="12"/>
        <end position="33"/>
    </location>
</feature>
<accession>A0A1L5FAK7</accession>
<dbReference type="OrthoDB" id="1973431at2"/>
<dbReference type="Proteomes" id="UP000184604">
    <property type="component" value="Chromosome"/>
</dbReference>
<evidence type="ECO:0000313" key="3">
    <source>
        <dbReference type="Proteomes" id="UP000184604"/>
    </source>
</evidence>
<gene>
    <name evidence="2" type="ORF">BS101_15295</name>
</gene>
<proteinExistence type="predicted"/>
<sequence length="83" mass="9712">MRVYVKSGKVRFIIPIPFIFLKLGISIFSSSFVRTHIPQKDRKYFDMIDFRQFSKCLGILKQYKGLRIVEVRAKEGTVVVITI</sequence>
<protein>
    <submittedName>
        <fullName evidence="2">Uncharacterized protein</fullName>
    </submittedName>
</protein>